<evidence type="ECO:0000256" key="2">
    <source>
        <dbReference type="ARBA" id="ARBA00022553"/>
    </source>
</evidence>
<dbReference type="InterPro" id="IPR006709">
    <property type="entry name" value="SSU_processome_Utp14"/>
</dbReference>
<feature type="compositionally biased region" description="Acidic residues" evidence="4">
    <location>
        <begin position="871"/>
        <end position="884"/>
    </location>
</feature>
<feature type="compositionally biased region" description="Basic and acidic residues" evidence="4">
    <location>
        <begin position="505"/>
        <end position="521"/>
    </location>
</feature>
<reference evidence="5" key="1">
    <citation type="journal article" date="2023" name="PhytoFront">
        <title>Draft Genome Resources of Seven Strains of Tilletia horrida, Causal Agent of Kernel Smut of Rice.</title>
        <authorList>
            <person name="Khanal S."/>
            <person name="Antony Babu S."/>
            <person name="Zhou X.G."/>
        </authorList>
    </citation>
    <scope>NUCLEOTIDE SEQUENCE</scope>
    <source>
        <strain evidence="5">TX3</strain>
    </source>
</reference>
<feature type="compositionally biased region" description="Acidic residues" evidence="4">
    <location>
        <begin position="673"/>
        <end position="682"/>
    </location>
</feature>
<evidence type="ECO:0000256" key="4">
    <source>
        <dbReference type="SAM" id="MobiDB-lite"/>
    </source>
</evidence>
<dbReference type="PANTHER" id="PTHR14150:SF12">
    <property type="entry name" value="U3 SMALL NUCLEOLAR RNA-ASSOCIATED PROTEIN 14 HOMOLOG A"/>
    <property type="match status" value="1"/>
</dbReference>
<feature type="compositionally biased region" description="Acidic residues" evidence="4">
    <location>
        <begin position="492"/>
        <end position="504"/>
    </location>
</feature>
<feature type="region of interest" description="Disordered" evidence="4">
    <location>
        <begin position="711"/>
        <end position="910"/>
    </location>
</feature>
<feature type="compositionally biased region" description="Acidic residues" evidence="4">
    <location>
        <begin position="119"/>
        <end position="138"/>
    </location>
</feature>
<dbReference type="AlphaFoldDB" id="A0AAN6GG75"/>
<keyword evidence="3" id="KW-0539">Nucleus</keyword>
<feature type="compositionally biased region" description="Low complexity" evidence="4">
    <location>
        <begin position="91"/>
        <end position="109"/>
    </location>
</feature>
<comment type="subcellular location">
    <subcellularLocation>
        <location evidence="1">Nucleus</location>
        <location evidence="1">Nucleolus</location>
    </subcellularLocation>
</comment>
<feature type="compositionally biased region" description="Low complexity" evidence="4">
    <location>
        <begin position="782"/>
        <end position="804"/>
    </location>
</feature>
<accession>A0AAN6GG75</accession>
<feature type="compositionally biased region" description="Low complexity" evidence="4">
    <location>
        <begin position="30"/>
        <end position="58"/>
    </location>
</feature>
<organism evidence="5 6">
    <name type="scientific">Tilletia horrida</name>
    <dbReference type="NCBI Taxonomy" id="155126"/>
    <lineage>
        <taxon>Eukaryota</taxon>
        <taxon>Fungi</taxon>
        <taxon>Dikarya</taxon>
        <taxon>Basidiomycota</taxon>
        <taxon>Ustilaginomycotina</taxon>
        <taxon>Exobasidiomycetes</taxon>
        <taxon>Tilletiales</taxon>
        <taxon>Tilletiaceae</taxon>
        <taxon>Tilletia</taxon>
    </lineage>
</organism>
<feature type="compositionally biased region" description="Gly residues" evidence="4">
    <location>
        <begin position="69"/>
        <end position="78"/>
    </location>
</feature>
<dbReference type="GO" id="GO:0006364">
    <property type="term" value="P:rRNA processing"/>
    <property type="evidence" value="ECO:0007669"/>
    <property type="project" value="InterPro"/>
</dbReference>
<feature type="region of interest" description="Disordered" evidence="4">
    <location>
        <begin position="477"/>
        <end position="599"/>
    </location>
</feature>
<feature type="compositionally biased region" description="Low complexity" evidence="4">
    <location>
        <begin position="243"/>
        <end position="259"/>
    </location>
</feature>
<evidence type="ECO:0008006" key="7">
    <source>
        <dbReference type="Google" id="ProtNLM"/>
    </source>
</evidence>
<dbReference type="PANTHER" id="PTHR14150">
    <property type="entry name" value="U3 SMALL NUCLEOLAR RNA-ASSOCIATED PROTEIN 14"/>
    <property type="match status" value="1"/>
</dbReference>
<feature type="compositionally biased region" description="Low complexity" evidence="4">
    <location>
        <begin position="757"/>
        <end position="766"/>
    </location>
</feature>
<keyword evidence="2" id="KW-0597">Phosphoprotein</keyword>
<sequence>MARGTGNVAPRGGGKGKGKGKGRASNTSDANRAQAAQRVQRRQQQQHSSSGPSAGPSSILGVYDYVAENGGGEQGGGAGKKRKRVDRAVRRATAGFEDAAGAGAGASSAQRKRRRHGEDEDGADDDEDEEDDEDEDLSDSERVRAPAIFSDGEEDGPQAFEGEDEELDSDEAFGESDEERYEGWAFSGSKSKRDDDDDEDEEDDDEEGMDLDQVLNAVSDEEEAEDDEDDEEAGVKGLDELVASPSAQAQSKPSASGPADFYNFDAPEVNTGPGPVTLEDLLAPLTQDASLGSAELRKRVSALAAENRGKTKAGKEGAGAIDGKTGALAAPLPAILQDRVDRVAAYEATRAQVEGWQPTLKRLREAEHLSFPLQKPAEIKSSNASLVASMLSTKHGSAARSALETQTADLLRAAEMTDSQITKREDLAMNKLDPAVVEERRRELARMRELMFRAEQKAKRVSKIKSKSYRRIARKEKEKLKQKMAEAGLTLDGDDDGEIDYEAEQADRIKAERERARERATLKHKNTGQWAKTMAGRRGRDAETVAALEEQLQRGQKLRQKIQDEDSQDEDDDSYDSGSEGDGEDGEGGVGQIRARAFDELASFEEAEAARAQADEDAIEAAAAGRGGESGVGKGLAKVMQMKFMRDARARADQGVREAADELRAELARAEREEAEAEEAGSDGDGSGAEAAALRGRVALVGGNAGRAVFAAGKDAAPVPSASKGKGKGKGKGKADAEDASASDKAIGSLSSGISVTPSAPASSKISKTKASEASASDEDVAPASSSVASNPWLAGASSSSGAKLSKKRNEVVVGRNSDALAKAANRVERHASKADAARRAAAEDARVEIEDAAAGLGGRKEAVSAPQLDADADSDSDGDEDGADGVVAVPRKSQGKQAASGGGSGMGRGIAFTQRDLVAEAFAGDDVAAQFAEEKRALVEADAPKEEDNSLPGWGSWSGKGVKHSAAQKARLEANRKKHTKTLPGLDPSKRKDAGLEHVIINERADKKLERYKVKDLPHPYTSAAQYDLVMRNAVGPEWNTRTQHQRMTLPRVVTKPGKAIQPIERKF</sequence>
<feature type="compositionally biased region" description="Acidic residues" evidence="4">
    <location>
        <begin position="565"/>
        <end position="587"/>
    </location>
</feature>
<protein>
    <recommendedName>
        <fullName evidence="7">Utp14-domain-containing protein</fullName>
    </recommendedName>
</protein>
<dbReference type="Proteomes" id="UP001176521">
    <property type="component" value="Unassembled WGS sequence"/>
</dbReference>
<evidence type="ECO:0000256" key="3">
    <source>
        <dbReference type="ARBA" id="ARBA00023242"/>
    </source>
</evidence>
<gene>
    <name evidence="5" type="ORF">OC842_002229</name>
</gene>
<keyword evidence="6" id="KW-1185">Reference proteome</keyword>
<feature type="region of interest" description="Disordered" evidence="4">
    <location>
        <begin position="940"/>
        <end position="995"/>
    </location>
</feature>
<feature type="compositionally biased region" description="Acidic residues" evidence="4">
    <location>
        <begin position="195"/>
        <end position="210"/>
    </location>
</feature>
<name>A0AAN6GG75_9BASI</name>
<dbReference type="EMBL" id="JAPDMQ010000091">
    <property type="protein sequence ID" value="KAK0535645.1"/>
    <property type="molecule type" value="Genomic_DNA"/>
</dbReference>
<feature type="compositionally biased region" description="Basic and acidic residues" evidence="4">
    <location>
        <begin position="826"/>
        <end position="850"/>
    </location>
</feature>
<dbReference type="Pfam" id="PF04615">
    <property type="entry name" value="Utp14"/>
    <property type="match status" value="1"/>
</dbReference>
<feature type="region of interest" description="Disordered" evidence="4">
    <location>
        <begin position="663"/>
        <end position="689"/>
    </location>
</feature>
<evidence type="ECO:0000256" key="1">
    <source>
        <dbReference type="ARBA" id="ARBA00004604"/>
    </source>
</evidence>
<evidence type="ECO:0000313" key="6">
    <source>
        <dbReference type="Proteomes" id="UP001176521"/>
    </source>
</evidence>
<feature type="compositionally biased region" description="Basic and acidic residues" evidence="4">
    <location>
        <begin position="663"/>
        <end position="672"/>
    </location>
</feature>
<feature type="compositionally biased region" description="Acidic residues" evidence="4">
    <location>
        <begin position="151"/>
        <end position="180"/>
    </location>
</feature>
<feature type="compositionally biased region" description="Basic and acidic residues" evidence="4">
    <location>
        <begin position="940"/>
        <end position="949"/>
    </location>
</feature>
<feature type="compositionally biased region" description="Acidic residues" evidence="4">
    <location>
        <begin position="219"/>
        <end position="232"/>
    </location>
</feature>
<comment type="caution">
    <text evidence="5">The sequence shown here is derived from an EMBL/GenBank/DDBJ whole genome shotgun (WGS) entry which is preliminary data.</text>
</comment>
<proteinExistence type="predicted"/>
<feature type="region of interest" description="Disordered" evidence="4">
    <location>
        <begin position="1"/>
        <end position="275"/>
    </location>
</feature>
<evidence type="ECO:0000313" key="5">
    <source>
        <dbReference type="EMBL" id="KAK0535645.1"/>
    </source>
</evidence>
<dbReference type="GO" id="GO:0032040">
    <property type="term" value="C:small-subunit processome"/>
    <property type="evidence" value="ECO:0007669"/>
    <property type="project" value="InterPro"/>
</dbReference>